<comment type="similarity">
    <text evidence="6">Belongs to the binding-protein-dependent transport system permease family. CysTW subfamily.</text>
</comment>
<name>A0A7W0CNH4_9ACTN</name>
<keyword evidence="6" id="KW-0592">Phosphate transport</keyword>
<dbReference type="AlphaFoldDB" id="A0A7W0CNH4"/>
<gene>
    <name evidence="8" type="ORF">HNR30_005660</name>
</gene>
<reference evidence="8 9" key="1">
    <citation type="submission" date="2020-07" db="EMBL/GenBank/DDBJ databases">
        <title>Genomic Encyclopedia of Type Strains, Phase IV (KMG-IV): sequencing the most valuable type-strain genomes for metagenomic binning, comparative biology and taxonomic classification.</title>
        <authorList>
            <person name="Goeker M."/>
        </authorList>
    </citation>
    <scope>NUCLEOTIDE SEQUENCE [LARGE SCALE GENOMIC DNA]</scope>
    <source>
        <strain evidence="8 9">DSM 45533</strain>
    </source>
</reference>
<evidence type="ECO:0000256" key="4">
    <source>
        <dbReference type="ARBA" id="ARBA00023136"/>
    </source>
</evidence>
<comment type="function">
    <text evidence="6">Part of the binding-protein-dependent transport system for phosphate; probably responsible for the translocation of the substrate across the membrane.</text>
</comment>
<dbReference type="Pfam" id="PF00528">
    <property type="entry name" value="BPD_transp_1"/>
    <property type="match status" value="1"/>
</dbReference>
<evidence type="ECO:0000256" key="1">
    <source>
        <dbReference type="ARBA" id="ARBA00004141"/>
    </source>
</evidence>
<keyword evidence="2 5" id="KW-0812">Transmembrane</keyword>
<accession>A0A7W0CNH4</accession>
<feature type="transmembrane region" description="Helical" evidence="5">
    <location>
        <begin position="166"/>
        <end position="191"/>
    </location>
</feature>
<dbReference type="PANTHER" id="PTHR42727">
    <property type="entry name" value="PHOSPHATE TRANSPORT SYSTEM PERMEASE PROTEIN"/>
    <property type="match status" value="1"/>
</dbReference>
<keyword evidence="3 5" id="KW-1133">Transmembrane helix</keyword>
<keyword evidence="4 5" id="KW-0472">Membrane</keyword>
<dbReference type="InterPro" id="IPR011864">
    <property type="entry name" value="Phosphate_PstC"/>
</dbReference>
<feature type="transmembrane region" description="Helical" evidence="5">
    <location>
        <begin position="278"/>
        <end position="300"/>
    </location>
</feature>
<keyword evidence="5" id="KW-0813">Transport</keyword>
<evidence type="ECO:0000313" key="9">
    <source>
        <dbReference type="Proteomes" id="UP000530928"/>
    </source>
</evidence>
<dbReference type="SUPFAM" id="SSF161098">
    <property type="entry name" value="MetI-like"/>
    <property type="match status" value="1"/>
</dbReference>
<keyword evidence="9" id="KW-1185">Reference proteome</keyword>
<evidence type="ECO:0000259" key="7">
    <source>
        <dbReference type="PROSITE" id="PS50928"/>
    </source>
</evidence>
<feature type="domain" description="ABC transmembrane type-1" evidence="7">
    <location>
        <begin position="87"/>
        <end position="301"/>
    </location>
</feature>
<dbReference type="GO" id="GO:0006817">
    <property type="term" value="P:phosphate ion transport"/>
    <property type="evidence" value="ECO:0007669"/>
    <property type="project" value="UniProtKB-KW"/>
</dbReference>
<dbReference type="Gene3D" id="1.10.3720.10">
    <property type="entry name" value="MetI-like"/>
    <property type="match status" value="1"/>
</dbReference>
<proteinExistence type="inferred from homology"/>
<evidence type="ECO:0000256" key="2">
    <source>
        <dbReference type="ARBA" id="ARBA00022692"/>
    </source>
</evidence>
<evidence type="ECO:0000256" key="6">
    <source>
        <dbReference type="RuleBase" id="RU363054"/>
    </source>
</evidence>
<dbReference type="CDD" id="cd06261">
    <property type="entry name" value="TM_PBP2"/>
    <property type="match status" value="1"/>
</dbReference>
<organism evidence="8 9">
    <name type="scientific">Nonomuraea soli</name>
    <dbReference type="NCBI Taxonomy" id="1032476"/>
    <lineage>
        <taxon>Bacteria</taxon>
        <taxon>Bacillati</taxon>
        <taxon>Actinomycetota</taxon>
        <taxon>Actinomycetes</taxon>
        <taxon>Streptosporangiales</taxon>
        <taxon>Streptosporangiaceae</taxon>
        <taxon>Nonomuraea</taxon>
    </lineage>
</organism>
<dbReference type="InterPro" id="IPR035906">
    <property type="entry name" value="MetI-like_sf"/>
</dbReference>
<evidence type="ECO:0000256" key="3">
    <source>
        <dbReference type="ARBA" id="ARBA00022989"/>
    </source>
</evidence>
<dbReference type="NCBIfam" id="TIGR02138">
    <property type="entry name" value="phosphate_pstC"/>
    <property type="match status" value="1"/>
</dbReference>
<dbReference type="PANTHER" id="PTHR42727:SF1">
    <property type="entry name" value="PHOSPHATE TRANSPORT SYSTEM PERMEASE"/>
    <property type="match status" value="1"/>
</dbReference>
<dbReference type="GO" id="GO:0005886">
    <property type="term" value="C:plasma membrane"/>
    <property type="evidence" value="ECO:0007669"/>
    <property type="project" value="UniProtKB-SubCell"/>
</dbReference>
<feature type="transmembrane region" description="Helical" evidence="5">
    <location>
        <begin position="211"/>
        <end position="230"/>
    </location>
</feature>
<dbReference type="EMBL" id="JACDUR010000005">
    <property type="protein sequence ID" value="MBA2894299.1"/>
    <property type="molecule type" value="Genomic_DNA"/>
</dbReference>
<dbReference type="GO" id="GO:0005315">
    <property type="term" value="F:phosphate transmembrane transporter activity"/>
    <property type="evidence" value="ECO:0007669"/>
    <property type="project" value="InterPro"/>
</dbReference>
<dbReference type="RefSeq" id="WP_181613003.1">
    <property type="nucleotide sequence ID" value="NZ_BAABAM010000005.1"/>
</dbReference>
<evidence type="ECO:0000256" key="5">
    <source>
        <dbReference type="RuleBase" id="RU363032"/>
    </source>
</evidence>
<dbReference type="InterPro" id="IPR000515">
    <property type="entry name" value="MetI-like"/>
</dbReference>
<feature type="transmembrane region" description="Helical" evidence="5">
    <location>
        <begin position="123"/>
        <end position="146"/>
    </location>
</feature>
<keyword evidence="6" id="KW-1003">Cell membrane</keyword>
<sequence length="313" mass="33176">MSAQHRATATGTGRSLARSRPRYGEQAIKVVLMLAALVSVATTVGIVFALAEPTIEFFSEVSLAQFFGSTEWGPLFKPAHFGVWPIIVATLEITLIAIIVAVPLGLAAAIYLSEYASRRVRKIFKPVLEVLAGVPTVVFGFFALTLVTPLLQDVFPWLGLEPKNALSAGLLVGVMIIPIIASMSEDAMAAVPNGLREGSFALGASKMLTSVRVVVPAAFSGIVAAIILAISRAAGETMIVAIAAGFKSVFTLDPTQEMSTMAAFIAQAGSGDASTGSIAYKTIFAVGSLLFLMTFAMNWFSARMVQKYREVYD</sequence>
<feature type="transmembrane region" description="Helical" evidence="5">
    <location>
        <begin position="30"/>
        <end position="51"/>
    </location>
</feature>
<dbReference type="Proteomes" id="UP000530928">
    <property type="component" value="Unassembled WGS sequence"/>
</dbReference>
<comment type="caution">
    <text evidence="8">The sequence shown here is derived from an EMBL/GenBank/DDBJ whole genome shotgun (WGS) entry which is preliminary data.</text>
</comment>
<feature type="transmembrane region" description="Helical" evidence="5">
    <location>
        <begin position="83"/>
        <end position="111"/>
    </location>
</feature>
<dbReference type="PROSITE" id="PS50928">
    <property type="entry name" value="ABC_TM1"/>
    <property type="match status" value="1"/>
</dbReference>
<evidence type="ECO:0000313" key="8">
    <source>
        <dbReference type="EMBL" id="MBA2894299.1"/>
    </source>
</evidence>
<comment type="subcellular location">
    <subcellularLocation>
        <location evidence="5">Cell membrane</location>
        <topology evidence="5">Multi-pass membrane protein</topology>
    </subcellularLocation>
    <subcellularLocation>
        <location evidence="1">Membrane</location>
        <topology evidence="1">Multi-pass membrane protein</topology>
    </subcellularLocation>
</comment>
<protein>
    <recommendedName>
        <fullName evidence="6">Phosphate transport system permease protein</fullName>
    </recommendedName>
</protein>